<evidence type="ECO:0000313" key="2">
    <source>
        <dbReference type="Proteomes" id="UP001155587"/>
    </source>
</evidence>
<dbReference type="AlphaFoldDB" id="A0A9X3HW49"/>
<dbReference type="RefSeq" id="WP_265673854.1">
    <property type="nucleotide sequence ID" value="NZ_JAKRRY010000004.1"/>
</dbReference>
<keyword evidence="2" id="KW-1185">Reference proteome</keyword>
<proteinExistence type="predicted"/>
<dbReference type="Proteomes" id="UP001155587">
    <property type="component" value="Unassembled WGS sequence"/>
</dbReference>
<dbReference type="EMBL" id="JAKRRY010000004">
    <property type="protein sequence ID" value="MCW8345412.1"/>
    <property type="molecule type" value="Genomic_DNA"/>
</dbReference>
<gene>
    <name evidence="1" type="ORF">MD535_05120</name>
</gene>
<reference evidence="1" key="1">
    <citation type="submission" date="2022-02" db="EMBL/GenBank/DDBJ databases">
        <title>Vibrio sp. nov, a new bacterium isolated from seawater.</title>
        <authorList>
            <person name="Yuan Y."/>
        </authorList>
    </citation>
    <scope>NUCLEOTIDE SEQUENCE</scope>
    <source>
        <strain evidence="1">ZSDZ65</strain>
    </source>
</reference>
<sequence>MFFNDGSKLHQLKKIEVKKDVFDVSGMYHEVITGCKFVFDSRADMSVKIVEGELQFEEKDLKDYSVKDDGMSLSVAQSHF</sequence>
<comment type="caution">
    <text evidence="1">The sequence shown here is derived from an EMBL/GenBank/DDBJ whole genome shotgun (WGS) entry which is preliminary data.</text>
</comment>
<accession>A0A9X3HW49</accession>
<evidence type="ECO:0000313" key="1">
    <source>
        <dbReference type="EMBL" id="MCW8345412.1"/>
    </source>
</evidence>
<organism evidence="1 2">
    <name type="scientific">Vibrio qingdaonensis</name>
    <dbReference type="NCBI Taxonomy" id="2829491"/>
    <lineage>
        <taxon>Bacteria</taxon>
        <taxon>Pseudomonadati</taxon>
        <taxon>Pseudomonadota</taxon>
        <taxon>Gammaproteobacteria</taxon>
        <taxon>Vibrionales</taxon>
        <taxon>Vibrionaceae</taxon>
        <taxon>Vibrio</taxon>
    </lineage>
</organism>
<protein>
    <submittedName>
        <fullName evidence="1">Uncharacterized protein</fullName>
    </submittedName>
</protein>
<name>A0A9X3HW49_9VIBR</name>